<organism evidence="4 5">
    <name type="scientific">Pedosphaera parvula (strain Ellin514)</name>
    <dbReference type="NCBI Taxonomy" id="320771"/>
    <lineage>
        <taxon>Bacteria</taxon>
        <taxon>Pseudomonadati</taxon>
        <taxon>Verrucomicrobiota</taxon>
        <taxon>Pedosphaerae</taxon>
        <taxon>Pedosphaerales</taxon>
        <taxon>Pedosphaeraceae</taxon>
        <taxon>Pedosphaera</taxon>
    </lineage>
</organism>
<dbReference type="CDD" id="cd07043">
    <property type="entry name" value="STAS_anti-anti-sigma_factors"/>
    <property type="match status" value="1"/>
</dbReference>
<reference evidence="4 5" key="1">
    <citation type="journal article" date="2011" name="J. Bacteriol.">
        <title>Genome sequence of 'Pedosphaera parvula' Ellin514, an aerobic Verrucomicrobial isolate from pasture soil.</title>
        <authorList>
            <person name="Kant R."/>
            <person name="van Passel M.W."/>
            <person name="Sangwan P."/>
            <person name="Palva A."/>
            <person name="Lucas S."/>
            <person name="Copeland A."/>
            <person name="Lapidus A."/>
            <person name="Glavina Del Rio T."/>
            <person name="Dalin E."/>
            <person name="Tice H."/>
            <person name="Bruce D."/>
            <person name="Goodwin L."/>
            <person name="Pitluck S."/>
            <person name="Chertkov O."/>
            <person name="Larimer F.W."/>
            <person name="Land M.L."/>
            <person name="Hauser L."/>
            <person name="Brettin T.S."/>
            <person name="Detter J.C."/>
            <person name="Han S."/>
            <person name="de Vos W.M."/>
            <person name="Janssen P.H."/>
            <person name="Smidt H."/>
        </authorList>
    </citation>
    <scope>NUCLEOTIDE SEQUENCE [LARGE SCALE GENOMIC DNA]</scope>
    <source>
        <strain evidence="4 5">Ellin514</strain>
    </source>
</reference>
<dbReference type="InterPro" id="IPR036513">
    <property type="entry name" value="STAS_dom_sf"/>
</dbReference>
<dbReference type="GO" id="GO:0043856">
    <property type="term" value="F:anti-sigma factor antagonist activity"/>
    <property type="evidence" value="ECO:0007669"/>
    <property type="project" value="InterPro"/>
</dbReference>
<proteinExistence type="inferred from homology"/>
<dbReference type="InterPro" id="IPR003658">
    <property type="entry name" value="Anti-sigma_ant"/>
</dbReference>
<dbReference type="InterPro" id="IPR002645">
    <property type="entry name" value="STAS_dom"/>
</dbReference>
<evidence type="ECO:0000256" key="1">
    <source>
        <dbReference type="ARBA" id="ARBA00009013"/>
    </source>
</evidence>
<evidence type="ECO:0000256" key="2">
    <source>
        <dbReference type="RuleBase" id="RU003749"/>
    </source>
</evidence>
<feature type="domain" description="STAS" evidence="3">
    <location>
        <begin position="19"/>
        <end position="102"/>
    </location>
</feature>
<dbReference type="AlphaFoldDB" id="B9XCG2"/>
<sequence length="102" mass="11522">MTMKMQIQGETLRITDIKELGAANSNDFRDKARAALTEAQRNIDIDLSQTMFLDSCGLGTLVSLHKTTCSRKGMMRLLNPTPGVQQILELTRMHRLFEIVKN</sequence>
<protein>
    <recommendedName>
        <fullName evidence="2">Anti-sigma factor antagonist</fullName>
    </recommendedName>
</protein>
<comment type="similarity">
    <text evidence="1 2">Belongs to the anti-sigma-factor antagonist family.</text>
</comment>
<evidence type="ECO:0000313" key="5">
    <source>
        <dbReference type="Proteomes" id="UP000003688"/>
    </source>
</evidence>
<gene>
    <name evidence="4" type="ORF">Cflav_PD5265</name>
</gene>
<accession>B9XCG2</accession>
<comment type="caution">
    <text evidence="4">The sequence shown here is derived from an EMBL/GenBank/DDBJ whole genome shotgun (WGS) entry which is preliminary data.</text>
</comment>
<evidence type="ECO:0000313" key="4">
    <source>
        <dbReference type="EMBL" id="EEF62630.1"/>
    </source>
</evidence>
<dbReference type="NCBIfam" id="TIGR00377">
    <property type="entry name" value="ant_ant_sig"/>
    <property type="match status" value="1"/>
</dbReference>
<dbReference type="PANTHER" id="PTHR33495">
    <property type="entry name" value="ANTI-SIGMA FACTOR ANTAGONIST TM_1081-RELATED-RELATED"/>
    <property type="match status" value="1"/>
</dbReference>
<dbReference type="PANTHER" id="PTHR33495:SF2">
    <property type="entry name" value="ANTI-SIGMA FACTOR ANTAGONIST TM_1081-RELATED"/>
    <property type="match status" value="1"/>
</dbReference>
<dbReference type="EMBL" id="ABOX02000004">
    <property type="protein sequence ID" value="EEF62630.1"/>
    <property type="molecule type" value="Genomic_DNA"/>
</dbReference>
<dbReference type="Gene3D" id="3.30.750.24">
    <property type="entry name" value="STAS domain"/>
    <property type="match status" value="1"/>
</dbReference>
<dbReference type="STRING" id="320771.Cflav_PD5265"/>
<dbReference type="Pfam" id="PF01740">
    <property type="entry name" value="STAS"/>
    <property type="match status" value="1"/>
</dbReference>
<dbReference type="SUPFAM" id="SSF52091">
    <property type="entry name" value="SpoIIaa-like"/>
    <property type="match status" value="1"/>
</dbReference>
<name>B9XCG2_PEDPL</name>
<evidence type="ECO:0000259" key="3">
    <source>
        <dbReference type="PROSITE" id="PS50801"/>
    </source>
</evidence>
<dbReference type="PROSITE" id="PS50801">
    <property type="entry name" value="STAS"/>
    <property type="match status" value="1"/>
</dbReference>
<keyword evidence="5" id="KW-1185">Reference proteome</keyword>
<dbReference type="Proteomes" id="UP000003688">
    <property type="component" value="Unassembled WGS sequence"/>
</dbReference>